<dbReference type="InterPro" id="IPR011990">
    <property type="entry name" value="TPR-like_helical_dom_sf"/>
</dbReference>
<dbReference type="InterPro" id="IPR024302">
    <property type="entry name" value="SusD-like"/>
</dbReference>
<feature type="chain" id="PRO_5043694590" evidence="1">
    <location>
        <begin position="23"/>
        <end position="523"/>
    </location>
</feature>
<keyword evidence="3" id="KW-1185">Reference proteome</keyword>
<reference evidence="2" key="1">
    <citation type="submission" date="2024-04" db="EMBL/GenBank/DDBJ databases">
        <title>Mariniflexile litorale, isolated from the shallow sediments of the Sea of Japan.</title>
        <authorList>
            <person name="Romanenko L."/>
            <person name="Isaeva M."/>
        </authorList>
    </citation>
    <scope>NUCLEOTIDE SEQUENCE [LARGE SCALE GENOMIC DNA]</scope>
    <source>
        <strain evidence="2">KMM 9835</strain>
    </source>
</reference>
<keyword evidence="1" id="KW-0732">Signal</keyword>
<dbReference type="KEGG" id="mlil:QLS71_001275"/>
<dbReference type="Pfam" id="PF12741">
    <property type="entry name" value="SusD-like"/>
    <property type="match status" value="1"/>
</dbReference>
<protein>
    <submittedName>
        <fullName evidence="2">SusD/RagB family nutrient-binding outer membrane lipoprotein</fullName>
    </submittedName>
</protein>
<sequence length="523" mass="57544">MKKNIIKFLAIAFLFSITGCTSDFDEVNTNPNSLTTDQLDATMAGPAFANALYKGTGNASWSLPGDDYGTYGLATALHSMVFVHYMTYPNAPTEANGINDGWRSRGWLRFYTLAVPSLLNTYKATEGNAEATAILDIWKVYMFHRFTDHWGPVPYKQAGIGGASVAYDSQESMYEDFFNLLEAANTTLSSASESTVGVFKDYDAVYSGDVEKWRKFGNSLRLRLALRISDVNPSEAQSQAEDAVTAGVITSNADNAYFHTTPDTYNNFVDIAKYWGLKMPADMESILKGYDDPRMSIWFDPVSDATSAYVGEYIGWPAGYGSITSEISKNLSTTNQTTTFADAETKDIELMMAAESNFNRAEGALKTWNMSGTAKSLYEEGISLSMEQWGVTDVAKISTYISGNTTGIVPAYGGSLYVDNTPPVDVPVSWASTESEQLKQIAVQKYLGLFPESWEAWADLRRTDADILYPILNTEDVTIGYGVMKRVTYLPNEYSTNEAAVLDGVTALKGPDKGNTPLWWDVN</sequence>
<dbReference type="EMBL" id="CP155618">
    <property type="protein sequence ID" value="XBL14659.1"/>
    <property type="molecule type" value="Genomic_DNA"/>
</dbReference>
<evidence type="ECO:0000313" key="2">
    <source>
        <dbReference type="EMBL" id="XBL14659.1"/>
    </source>
</evidence>
<keyword evidence="2" id="KW-0449">Lipoprotein</keyword>
<dbReference type="AlphaFoldDB" id="A0AAU7EGB9"/>
<evidence type="ECO:0000256" key="1">
    <source>
        <dbReference type="SAM" id="SignalP"/>
    </source>
</evidence>
<dbReference type="PROSITE" id="PS51257">
    <property type="entry name" value="PROKAR_LIPOPROTEIN"/>
    <property type="match status" value="1"/>
</dbReference>
<proteinExistence type="predicted"/>
<dbReference type="SUPFAM" id="SSF48452">
    <property type="entry name" value="TPR-like"/>
    <property type="match status" value="1"/>
</dbReference>
<dbReference type="Proteomes" id="UP001224325">
    <property type="component" value="Chromosome"/>
</dbReference>
<gene>
    <name evidence="2" type="ORF">QLS71_001275</name>
</gene>
<evidence type="ECO:0000313" key="3">
    <source>
        <dbReference type="Proteomes" id="UP001224325"/>
    </source>
</evidence>
<name>A0AAU7EGB9_9FLAO</name>
<dbReference type="Gene3D" id="1.25.40.390">
    <property type="match status" value="1"/>
</dbReference>
<dbReference type="RefSeq" id="WP_308991345.1">
    <property type="nucleotide sequence ID" value="NZ_CP155618.1"/>
</dbReference>
<organism evidence="2 3">
    <name type="scientific">Mariniflexile litorale</name>
    <dbReference type="NCBI Taxonomy" id="3045158"/>
    <lineage>
        <taxon>Bacteria</taxon>
        <taxon>Pseudomonadati</taxon>
        <taxon>Bacteroidota</taxon>
        <taxon>Flavobacteriia</taxon>
        <taxon>Flavobacteriales</taxon>
        <taxon>Flavobacteriaceae</taxon>
        <taxon>Mariniflexile</taxon>
    </lineage>
</organism>
<feature type="signal peptide" evidence="1">
    <location>
        <begin position="1"/>
        <end position="22"/>
    </location>
</feature>
<accession>A0AAU7EGB9</accession>